<proteinExistence type="predicted"/>
<accession>A0ABR7UPV8</accession>
<evidence type="ECO:0000313" key="2">
    <source>
        <dbReference type="Proteomes" id="UP000661715"/>
    </source>
</evidence>
<name>A0ABR7UPV8_9FLAO</name>
<reference evidence="1 2" key="1">
    <citation type="journal article" date="2020" name="Microbiol. Res.">
        <title>Flavobacterium pokkalii sp. nov., a novel plant growth promoting native rhizobacteria isolated from pokkali rice grown in coastal saline affected agricultural regions of southern India, Kerala.</title>
        <authorList>
            <person name="Menon R.R."/>
            <person name="Kumari S."/>
            <person name="Viver T."/>
            <person name="Rameshkumar N."/>
        </authorList>
    </citation>
    <scope>NUCLEOTIDE SEQUENCE [LARGE SCALE GENOMIC DNA]</scope>
    <source>
        <strain evidence="1 2">L1I52</strain>
    </source>
</reference>
<protein>
    <recommendedName>
        <fullName evidence="3">Guanylate cyclase domain-containing protein</fullName>
    </recommendedName>
</protein>
<dbReference type="EMBL" id="NASZ01000005">
    <property type="protein sequence ID" value="MBD0724663.1"/>
    <property type="molecule type" value="Genomic_DNA"/>
</dbReference>
<organism evidence="1 2">
    <name type="scientific">Flavobacterium pokkalii</name>
    <dbReference type="NCBI Taxonomy" id="1940408"/>
    <lineage>
        <taxon>Bacteria</taxon>
        <taxon>Pseudomonadati</taxon>
        <taxon>Bacteroidota</taxon>
        <taxon>Flavobacteriia</taxon>
        <taxon>Flavobacteriales</taxon>
        <taxon>Flavobacteriaceae</taxon>
        <taxon>Flavobacterium</taxon>
    </lineage>
</organism>
<keyword evidence="2" id="KW-1185">Reference proteome</keyword>
<evidence type="ECO:0000313" key="1">
    <source>
        <dbReference type="EMBL" id="MBD0724663.1"/>
    </source>
</evidence>
<dbReference type="RefSeq" id="WP_188220058.1">
    <property type="nucleotide sequence ID" value="NZ_NASZ01000005.1"/>
</dbReference>
<comment type="caution">
    <text evidence="1">The sequence shown here is derived from an EMBL/GenBank/DDBJ whole genome shotgun (WGS) entry which is preliminary data.</text>
</comment>
<sequence length="266" mass="30699">MAKKKTNKKEYIPWEITTNRFVGIIDIMGFKDLVARNDHETVYQMMKKVSHAMRVNQSVFAVDSESENFDINIIMMTYSDSIMIYSRDDSESSQENFIASISALSEDLFKDGIPHKGGVAFGKMTLDFENSIFFGQPLIDAYLLQEELNLYGIVAHPTAEFENEFYEDETVIEYNCPFKTGYAKHYTILPGTFFADPFTIEEFEILYKSVSALRINTSGGLRKYIDNTLSYLTYSKDIYLKRIEDYENSLEEEEGEENPKKNGLPF</sequence>
<dbReference type="Proteomes" id="UP000661715">
    <property type="component" value="Unassembled WGS sequence"/>
</dbReference>
<gene>
    <name evidence="1" type="ORF">B6A10_05680</name>
</gene>
<evidence type="ECO:0008006" key="3">
    <source>
        <dbReference type="Google" id="ProtNLM"/>
    </source>
</evidence>